<dbReference type="Proteomes" id="UP000054324">
    <property type="component" value="Unassembled WGS sequence"/>
</dbReference>
<dbReference type="OrthoDB" id="10467270at2759"/>
<name>A0A074ZGI7_OPIVI</name>
<organism evidence="1 2">
    <name type="scientific">Opisthorchis viverrini</name>
    <name type="common">Southeast Asian liver fluke</name>
    <dbReference type="NCBI Taxonomy" id="6198"/>
    <lineage>
        <taxon>Eukaryota</taxon>
        <taxon>Metazoa</taxon>
        <taxon>Spiralia</taxon>
        <taxon>Lophotrochozoa</taxon>
        <taxon>Platyhelminthes</taxon>
        <taxon>Trematoda</taxon>
        <taxon>Digenea</taxon>
        <taxon>Opisthorchiida</taxon>
        <taxon>Opisthorchiata</taxon>
        <taxon>Opisthorchiidae</taxon>
        <taxon>Opisthorchis</taxon>
    </lineage>
</organism>
<accession>A0A074ZGI7</accession>
<dbReference type="AlphaFoldDB" id="A0A074ZGI7"/>
<dbReference type="GeneID" id="20323703"/>
<keyword evidence="2" id="KW-1185">Reference proteome</keyword>
<dbReference type="KEGG" id="ovi:T265_09534"/>
<protein>
    <submittedName>
        <fullName evidence="1">Uncharacterized protein</fullName>
    </submittedName>
</protein>
<gene>
    <name evidence="1" type="ORF">T265_09534</name>
</gene>
<dbReference type="RefSeq" id="XP_009173897.1">
    <property type="nucleotide sequence ID" value="XM_009175633.1"/>
</dbReference>
<proteinExistence type="predicted"/>
<evidence type="ECO:0000313" key="1">
    <source>
        <dbReference type="EMBL" id="KER22365.1"/>
    </source>
</evidence>
<dbReference type="EMBL" id="KL596903">
    <property type="protein sequence ID" value="KER22365.1"/>
    <property type="molecule type" value="Genomic_DNA"/>
</dbReference>
<dbReference type="CTD" id="20323703"/>
<reference evidence="1 2" key="1">
    <citation type="submission" date="2013-11" db="EMBL/GenBank/DDBJ databases">
        <title>Opisthorchis viverrini - life in the bile duct.</title>
        <authorList>
            <person name="Young N.D."/>
            <person name="Nagarajan N."/>
            <person name="Lin S.J."/>
            <person name="Korhonen P.K."/>
            <person name="Jex A.R."/>
            <person name="Hall R.S."/>
            <person name="Safavi-Hemami H."/>
            <person name="Kaewkong W."/>
            <person name="Bertrand D."/>
            <person name="Gao S."/>
            <person name="Seet Q."/>
            <person name="Wongkham S."/>
            <person name="Teh B.T."/>
            <person name="Wongkham C."/>
            <person name="Intapan P.M."/>
            <person name="Maleewong W."/>
            <person name="Yang X."/>
            <person name="Hu M."/>
            <person name="Wang Z."/>
            <person name="Hofmann A."/>
            <person name="Sternberg P.W."/>
            <person name="Tan P."/>
            <person name="Wang J."/>
            <person name="Gasser R.B."/>
        </authorList>
    </citation>
    <scope>NUCLEOTIDE SEQUENCE [LARGE SCALE GENOMIC DNA]</scope>
</reference>
<sequence length="131" mass="14498">MVGQIIRALAKASNLSKYWWLRYSSDQPDGNKEPQVQMNDFEFSGQSTKIYSFVVDQMAVDLFAELGNWPANVSPPYEETSSVRGWLGTSSLPACVYIAVKGHLLSSDVIGYLKCNESSESIVPFVILVAL</sequence>
<evidence type="ECO:0000313" key="2">
    <source>
        <dbReference type="Proteomes" id="UP000054324"/>
    </source>
</evidence>